<reference evidence="1" key="1">
    <citation type="submission" date="2021-01" db="EMBL/GenBank/DDBJ databases">
        <title>Whole genome shotgun sequence of Actinoplanes tereljensis NBRC 105297.</title>
        <authorList>
            <person name="Komaki H."/>
            <person name="Tamura T."/>
        </authorList>
    </citation>
    <scope>NUCLEOTIDE SEQUENCE</scope>
    <source>
        <strain evidence="1">NBRC 105297</strain>
    </source>
</reference>
<evidence type="ECO:0000313" key="1">
    <source>
        <dbReference type="EMBL" id="GIF22627.1"/>
    </source>
</evidence>
<sequence length="163" mass="17770">MNGSWYFACVVPVLPGRRERLHRGGYLTRREAIAARDGLLGDGDTVTAEGWTMQPWLRYWLTTRTRIRPIGGIGAGGLTPDIPGAWRGIGVAHRGRNRLAAPSVVLRAKPLYCGRHRAPVGAGAPVRARRADAARTDLFEPDARLMIVAADGIRWAGEVGEPR</sequence>
<comment type="caution">
    <text evidence="1">The sequence shown here is derived from an EMBL/GenBank/DDBJ whole genome shotgun (WGS) entry which is preliminary data.</text>
</comment>
<keyword evidence="2" id="KW-1185">Reference proteome</keyword>
<evidence type="ECO:0000313" key="2">
    <source>
        <dbReference type="Proteomes" id="UP000623608"/>
    </source>
</evidence>
<dbReference type="AlphaFoldDB" id="A0A919TW76"/>
<protein>
    <submittedName>
        <fullName evidence="1">Uncharacterized protein</fullName>
    </submittedName>
</protein>
<dbReference type="Proteomes" id="UP000623608">
    <property type="component" value="Unassembled WGS sequence"/>
</dbReference>
<proteinExistence type="predicted"/>
<name>A0A919TW76_9ACTN</name>
<dbReference type="EMBL" id="BOMY01000034">
    <property type="protein sequence ID" value="GIF22627.1"/>
    <property type="molecule type" value="Genomic_DNA"/>
</dbReference>
<gene>
    <name evidence="1" type="ORF">Ate02nite_53570</name>
</gene>
<organism evidence="1 2">
    <name type="scientific">Paractinoplanes tereljensis</name>
    <dbReference type="NCBI Taxonomy" id="571912"/>
    <lineage>
        <taxon>Bacteria</taxon>
        <taxon>Bacillati</taxon>
        <taxon>Actinomycetota</taxon>
        <taxon>Actinomycetes</taxon>
        <taxon>Micromonosporales</taxon>
        <taxon>Micromonosporaceae</taxon>
        <taxon>Paractinoplanes</taxon>
    </lineage>
</organism>
<accession>A0A919TW76</accession>